<dbReference type="PRINTS" id="PR00182">
    <property type="entry name" value="ECOLNEIPORIN"/>
</dbReference>
<keyword evidence="10" id="KW-0998">Cell outer membrane</keyword>
<gene>
    <name evidence="13" type="primary">porB_3</name>
    <name evidence="13" type="ORF">WG78_11385</name>
</gene>
<feature type="signal peptide" evidence="11">
    <location>
        <begin position="1"/>
        <end position="21"/>
    </location>
</feature>
<dbReference type="SUPFAM" id="SSF56935">
    <property type="entry name" value="Porins"/>
    <property type="match status" value="1"/>
</dbReference>
<keyword evidence="14" id="KW-1185">Reference proteome</keyword>
<keyword evidence="7" id="KW-0406">Ion transport</keyword>
<keyword evidence="3" id="KW-0813">Transport</keyword>
<dbReference type="CDD" id="cd00342">
    <property type="entry name" value="gram_neg_porins"/>
    <property type="match status" value="1"/>
</dbReference>
<dbReference type="EMBL" id="LAQT01000008">
    <property type="protein sequence ID" value="KPC53090.1"/>
    <property type="molecule type" value="Genomic_DNA"/>
</dbReference>
<evidence type="ECO:0000256" key="11">
    <source>
        <dbReference type="SAM" id="SignalP"/>
    </source>
</evidence>
<dbReference type="InterPro" id="IPR033900">
    <property type="entry name" value="Gram_neg_porin_domain"/>
</dbReference>
<evidence type="ECO:0000256" key="7">
    <source>
        <dbReference type="ARBA" id="ARBA00023065"/>
    </source>
</evidence>
<evidence type="ECO:0000256" key="2">
    <source>
        <dbReference type="ARBA" id="ARBA00011233"/>
    </source>
</evidence>
<dbReference type="InterPro" id="IPR023614">
    <property type="entry name" value="Porin_dom_sf"/>
</dbReference>
<dbReference type="PRINTS" id="PR00184">
    <property type="entry name" value="NEISSPPORIN"/>
</dbReference>
<feature type="chain" id="PRO_5005863014" evidence="11">
    <location>
        <begin position="22"/>
        <end position="373"/>
    </location>
</feature>
<dbReference type="PATRIC" id="fig|857265.3.peg.2339"/>
<evidence type="ECO:0000256" key="6">
    <source>
        <dbReference type="ARBA" id="ARBA00022729"/>
    </source>
</evidence>
<keyword evidence="5" id="KW-0812">Transmembrane</keyword>
<comment type="subcellular location">
    <subcellularLocation>
        <location evidence="1">Cell outer membrane</location>
        <topology evidence="1">Multi-pass membrane protein</topology>
    </subcellularLocation>
</comment>
<keyword evidence="4" id="KW-1134">Transmembrane beta strand</keyword>
<evidence type="ECO:0000259" key="12">
    <source>
        <dbReference type="Pfam" id="PF13609"/>
    </source>
</evidence>
<dbReference type="Proteomes" id="UP000037939">
    <property type="component" value="Unassembled WGS sequence"/>
</dbReference>
<protein>
    <submittedName>
        <fullName evidence="13">Major outer membrane protein P.IB</fullName>
    </submittedName>
</protein>
<keyword evidence="9" id="KW-0472">Membrane</keyword>
<evidence type="ECO:0000256" key="8">
    <source>
        <dbReference type="ARBA" id="ARBA00023114"/>
    </source>
</evidence>
<dbReference type="InterPro" id="IPR002299">
    <property type="entry name" value="Porin_Neis"/>
</dbReference>
<dbReference type="PANTHER" id="PTHR34501">
    <property type="entry name" value="PROTEIN YDDL-RELATED"/>
    <property type="match status" value="1"/>
</dbReference>
<feature type="domain" description="Porin" evidence="12">
    <location>
        <begin position="10"/>
        <end position="338"/>
    </location>
</feature>
<keyword evidence="6 11" id="KW-0732">Signal</keyword>
<evidence type="ECO:0000256" key="3">
    <source>
        <dbReference type="ARBA" id="ARBA00022448"/>
    </source>
</evidence>
<name>A0A0N0XIV6_9NEIS</name>
<evidence type="ECO:0000256" key="4">
    <source>
        <dbReference type="ARBA" id="ARBA00022452"/>
    </source>
</evidence>
<comment type="caution">
    <text evidence="13">The sequence shown here is derived from an EMBL/GenBank/DDBJ whole genome shotgun (WGS) entry which is preliminary data.</text>
</comment>
<comment type="subunit">
    <text evidence="2">Homotrimer.</text>
</comment>
<dbReference type="GO" id="GO:0009279">
    <property type="term" value="C:cell outer membrane"/>
    <property type="evidence" value="ECO:0007669"/>
    <property type="project" value="UniProtKB-SubCell"/>
</dbReference>
<reference evidence="13 14" key="1">
    <citation type="submission" date="2015-07" db="EMBL/GenBank/DDBJ databases">
        <title>Draft genome sequence of the Amantichitinum ursilacus IGB-41, a new chitin-degrading bacterium.</title>
        <authorList>
            <person name="Kirstahler P."/>
            <person name="Guenther M."/>
            <person name="Grumaz C."/>
            <person name="Rupp S."/>
            <person name="Zibek S."/>
            <person name="Sohn K."/>
        </authorList>
    </citation>
    <scope>NUCLEOTIDE SEQUENCE [LARGE SCALE GENOMIC DNA]</scope>
    <source>
        <strain evidence="13 14">IGB-41</strain>
    </source>
</reference>
<sequence>MKTKYIAVAISLALGAGAAFADVTIDGNVEGGVQWLKAGDSKAAGITYDAVIGVSGTDKLDAGGKLIWRVEQEVLNTQSGRTQGGQSNWGNRQAYIGLSGDYGTFRSGNITTPSYDTLDTTYGDTGAEWLARDYGFGQSNYARSTFRYDTPEFYGLQASAAYLMENQSKSGNKGYDIAANYKWNGLGVQGTYQRRFNIDNNDVLSDGINSVPAAAGTSLWGNAATTGPDSTNWYAGANYKFGDGFGLGGGFKRAQLTNDGSEIRQDMWLAQGTYQYGKHGFYLTYFNLGNVKGQGTNFTNGGEIGDSGSQAVDARYNYNLSKHSIAFVDARYVKNDDNGSVSADNDAFYTGSTGSNGAGQNSYRVMGGLKTWF</sequence>
<evidence type="ECO:0000256" key="9">
    <source>
        <dbReference type="ARBA" id="ARBA00023136"/>
    </source>
</evidence>
<proteinExistence type="predicted"/>
<evidence type="ECO:0000256" key="5">
    <source>
        <dbReference type="ARBA" id="ARBA00022692"/>
    </source>
</evidence>
<evidence type="ECO:0000313" key="13">
    <source>
        <dbReference type="EMBL" id="KPC53090.1"/>
    </source>
</evidence>
<dbReference type="RefSeq" id="WP_053937923.1">
    <property type="nucleotide sequence ID" value="NZ_LAQT01000008.1"/>
</dbReference>
<accession>A0A0N0XIV6</accession>
<dbReference type="AlphaFoldDB" id="A0A0N0XIV6"/>
<dbReference type="GO" id="GO:0034220">
    <property type="term" value="P:monoatomic ion transmembrane transport"/>
    <property type="evidence" value="ECO:0007669"/>
    <property type="project" value="InterPro"/>
</dbReference>
<dbReference type="STRING" id="857265.WG78_11385"/>
<organism evidence="13 14">
    <name type="scientific">Amantichitinum ursilacus</name>
    <dbReference type="NCBI Taxonomy" id="857265"/>
    <lineage>
        <taxon>Bacteria</taxon>
        <taxon>Pseudomonadati</taxon>
        <taxon>Pseudomonadota</taxon>
        <taxon>Betaproteobacteria</taxon>
        <taxon>Neisseriales</taxon>
        <taxon>Chitinibacteraceae</taxon>
        <taxon>Amantichitinum</taxon>
    </lineage>
</organism>
<dbReference type="PANTHER" id="PTHR34501:SF9">
    <property type="entry name" value="MAJOR OUTER MEMBRANE PROTEIN P.IA"/>
    <property type="match status" value="1"/>
</dbReference>
<keyword evidence="8" id="KW-0626">Porin</keyword>
<dbReference type="InterPro" id="IPR001702">
    <property type="entry name" value="Porin_Gram-ve"/>
</dbReference>
<evidence type="ECO:0000256" key="10">
    <source>
        <dbReference type="ARBA" id="ARBA00023237"/>
    </source>
</evidence>
<dbReference type="InterPro" id="IPR050298">
    <property type="entry name" value="Gram-neg_bact_OMP"/>
</dbReference>
<dbReference type="Gene3D" id="2.40.160.10">
    <property type="entry name" value="Porin"/>
    <property type="match status" value="1"/>
</dbReference>
<dbReference type="Pfam" id="PF13609">
    <property type="entry name" value="Porin_4"/>
    <property type="match status" value="1"/>
</dbReference>
<evidence type="ECO:0000313" key="14">
    <source>
        <dbReference type="Proteomes" id="UP000037939"/>
    </source>
</evidence>
<dbReference type="GO" id="GO:0015288">
    <property type="term" value="F:porin activity"/>
    <property type="evidence" value="ECO:0007669"/>
    <property type="project" value="UniProtKB-KW"/>
</dbReference>
<evidence type="ECO:0000256" key="1">
    <source>
        <dbReference type="ARBA" id="ARBA00004571"/>
    </source>
</evidence>
<dbReference type="GO" id="GO:0046930">
    <property type="term" value="C:pore complex"/>
    <property type="evidence" value="ECO:0007669"/>
    <property type="project" value="UniProtKB-KW"/>
</dbReference>